<feature type="compositionally biased region" description="Basic and acidic residues" evidence="1">
    <location>
        <begin position="29"/>
        <end position="39"/>
    </location>
</feature>
<protein>
    <submittedName>
        <fullName evidence="2">Uncharacterized protein</fullName>
    </submittedName>
</protein>
<dbReference type="AlphaFoldDB" id="A0A8H5CU51"/>
<evidence type="ECO:0000256" key="1">
    <source>
        <dbReference type="SAM" id="MobiDB-lite"/>
    </source>
</evidence>
<gene>
    <name evidence="2" type="ORF">D9758_009993</name>
</gene>
<dbReference type="Proteomes" id="UP000559256">
    <property type="component" value="Unassembled WGS sequence"/>
</dbReference>
<feature type="compositionally biased region" description="Polar residues" evidence="1">
    <location>
        <begin position="1"/>
        <end position="23"/>
    </location>
</feature>
<dbReference type="OrthoDB" id="3263257at2759"/>
<evidence type="ECO:0000313" key="2">
    <source>
        <dbReference type="EMBL" id="KAF5348002.1"/>
    </source>
</evidence>
<comment type="caution">
    <text evidence="2">The sequence shown here is derived from an EMBL/GenBank/DDBJ whole genome shotgun (WGS) entry which is preliminary data.</text>
</comment>
<organism evidence="2 3">
    <name type="scientific">Tetrapyrgos nigripes</name>
    <dbReference type="NCBI Taxonomy" id="182062"/>
    <lineage>
        <taxon>Eukaryota</taxon>
        <taxon>Fungi</taxon>
        <taxon>Dikarya</taxon>
        <taxon>Basidiomycota</taxon>
        <taxon>Agaricomycotina</taxon>
        <taxon>Agaricomycetes</taxon>
        <taxon>Agaricomycetidae</taxon>
        <taxon>Agaricales</taxon>
        <taxon>Marasmiineae</taxon>
        <taxon>Marasmiaceae</taxon>
        <taxon>Tetrapyrgos</taxon>
    </lineage>
</organism>
<evidence type="ECO:0000313" key="3">
    <source>
        <dbReference type="Proteomes" id="UP000559256"/>
    </source>
</evidence>
<name>A0A8H5CU51_9AGAR</name>
<feature type="region of interest" description="Disordered" evidence="1">
    <location>
        <begin position="1"/>
        <end position="61"/>
    </location>
</feature>
<keyword evidence="3" id="KW-1185">Reference proteome</keyword>
<dbReference type="EMBL" id="JAACJM010000088">
    <property type="protein sequence ID" value="KAF5348002.1"/>
    <property type="molecule type" value="Genomic_DNA"/>
</dbReference>
<reference evidence="2 3" key="1">
    <citation type="journal article" date="2020" name="ISME J.">
        <title>Uncovering the hidden diversity of litter-decomposition mechanisms in mushroom-forming fungi.</title>
        <authorList>
            <person name="Floudas D."/>
            <person name="Bentzer J."/>
            <person name="Ahren D."/>
            <person name="Johansson T."/>
            <person name="Persson P."/>
            <person name="Tunlid A."/>
        </authorList>
    </citation>
    <scope>NUCLEOTIDE SEQUENCE [LARGE SCALE GENOMIC DNA]</scope>
    <source>
        <strain evidence="2 3">CBS 291.85</strain>
    </source>
</reference>
<sequence length="61" mass="6698">MSSYIATASLHVNPNPLTSSLASSPIPAQDERKVEEKEIPQTQAQAQKDESPFQVNDLTRC</sequence>
<proteinExistence type="predicted"/>
<accession>A0A8H5CU51</accession>